<feature type="transmembrane region" description="Helical" evidence="1">
    <location>
        <begin position="353"/>
        <end position="374"/>
    </location>
</feature>
<protein>
    <recommendedName>
        <fullName evidence="4">O-antigen polysaccharide polymerase Wzy</fullName>
    </recommendedName>
</protein>
<dbReference type="Proteomes" id="UP000540698">
    <property type="component" value="Unassembled WGS sequence"/>
</dbReference>
<evidence type="ECO:0000313" key="2">
    <source>
        <dbReference type="EMBL" id="NKY28588.1"/>
    </source>
</evidence>
<evidence type="ECO:0008006" key="4">
    <source>
        <dbReference type="Google" id="ProtNLM"/>
    </source>
</evidence>
<keyword evidence="1" id="KW-0812">Transmembrane</keyword>
<dbReference type="EMBL" id="JAAXOS010000009">
    <property type="protein sequence ID" value="NKY28588.1"/>
    <property type="molecule type" value="Genomic_DNA"/>
</dbReference>
<reference evidence="2 3" key="1">
    <citation type="submission" date="2020-04" db="EMBL/GenBank/DDBJ databases">
        <title>MicrobeNet Type strains.</title>
        <authorList>
            <person name="Nicholson A.C."/>
        </authorList>
    </citation>
    <scope>NUCLEOTIDE SEQUENCE [LARGE SCALE GENOMIC DNA]</scope>
    <source>
        <strain evidence="2 3">DSM 44956</strain>
    </source>
</reference>
<keyword evidence="3" id="KW-1185">Reference proteome</keyword>
<feature type="transmembrane region" description="Helical" evidence="1">
    <location>
        <begin position="77"/>
        <end position="101"/>
    </location>
</feature>
<organism evidence="2 3">
    <name type="scientific">Nocardia gamkensis</name>
    <dbReference type="NCBI Taxonomy" id="352869"/>
    <lineage>
        <taxon>Bacteria</taxon>
        <taxon>Bacillati</taxon>
        <taxon>Actinomycetota</taxon>
        <taxon>Actinomycetes</taxon>
        <taxon>Mycobacteriales</taxon>
        <taxon>Nocardiaceae</taxon>
        <taxon>Nocardia</taxon>
    </lineage>
</organism>
<evidence type="ECO:0000256" key="1">
    <source>
        <dbReference type="SAM" id="Phobius"/>
    </source>
</evidence>
<name>A0A7X6L680_9NOCA</name>
<evidence type="ECO:0000313" key="3">
    <source>
        <dbReference type="Proteomes" id="UP000540698"/>
    </source>
</evidence>
<keyword evidence="1" id="KW-0472">Membrane</keyword>
<feature type="transmembrane region" description="Helical" evidence="1">
    <location>
        <begin position="122"/>
        <end position="143"/>
    </location>
</feature>
<feature type="transmembrane region" description="Helical" evidence="1">
    <location>
        <begin position="155"/>
        <end position="174"/>
    </location>
</feature>
<gene>
    <name evidence="2" type="ORF">HGB38_20540</name>
</gene>
<feature type="transmembrane region" description="Helical" evidence="1">
    <location>
        <begin position="386"/>
        <end position="405"/>
    </location>
</feature>
<feature type="transmembrane region" description="Helical" evidence="1">
    <location>
        <begin position="229"/>
        <end position="247"/>
    </location>
</feature>
<accession>A0A7X6L680</accession>
<proteinExistence type="predicted"/>
<comment type="caution">
    <text evidence="2">The sequence shown here is derived from an EMBL/GenBank/DDBJ whole genome shotgun (WGS) entry which is preliminary data.</text>
</comment>
<keyword evidence="1" id="KW-1133">Transmembrane helix</keyword>
<dbReference type="AlphaFoldDB" id="A0A7X6L680"/>
<feature type="transmembrane region" description="Helical" evidence="1">
    <location>
        <begin position="6"/>
        <end position="24"/>
    </location>
</feature>
<sequence>MNAYTDIAAVAAALITVAAAALWVPGIARVFFIAQALFWSLSYVARPLVLLAVQPDPSYGDNISDPRLAGLGYDRGIGLVLDHVVLGLWCYALLVIGYALWRRRHPPRPVPAAVADSDVMPTLLVLYALGLLGRAASVATGSLGAAGEVSSGNPLLSFVATFAGIAALGMIVFLRPARPQTTALVLGALFAGELYWSSAVQSKTPILAAALALAVRFSMLGWNRRTTIGVALIGVLGVAGFGWLQSFKNSGTAALDATVVDSRYPDDVRPFLSILRRFDLLEAATDAYFVGPGGWLSPGEVLHHASLSLIPAQVLGAEKLQSGTAWANDVRGASVDMSTVSVSLAEGNVNEGYLFGGEAGVVVAVVFTFLLLLAWERSLYSRYFPVLVLGLAITGASTLFERGILGSFENLGKFAQSAVLAWFVHLIVTEFRRRPTPLPAPAHASAVTKT</sequence>